<evidence type="ECO:0000259" key="4">
    <source>
        <dbReference type="PROSITE" id="PS51898"/>
    </source>
</evidence>
<dbReference type="AlphaFoldDB" id="A0A381Z840"/>
<dbReference type="PROSITE" id="PS51900">
    <property type="entry name" value="CB"/>
    <property type="match status" value="1"/>
</dbReference>
<evidence type="ECO:0000256" key="3">
    <source>
        <dbReference type="ARBA" id="ARBA00023172"/>
    </source>
</evidence>
<protein>
    <recommendedName>
        <fullName evidence="7">Tyr recombinase domain-containing protein</fullName>
    </recommendedName>
</protein>
<dbReference type="GO" id="GO:0003677">
    <property type="term" value="F:DNA binding"/>
    <property type="evidence" value="ECO:0007669"/>
    <property type="project" value="UniProtKB-KW"/>
</dbReference>
<keyword evidence="3" id="KW-0233">DNA recombination</keyword>
<dbReference type="Gene3D" id="1.10.150.130">
    <property type="match status" value="1"/>
</dbReference>
<name>A0A381Z840_9ZZZZ</name>
<dbReference type="GO" id="GO:0006310">
    <property type="term" value="P:DNA recombination"/>
    <property type="evidence" value="ECO:0007669"/>
    <property type="project" value="UniProtKB-KW"/>
</dbReference>
<comment type="similarity">
    <text evidence="1">Belongs to the 'phage' integrase family.</text>
</comment>
<sequence length="377" mass="44035">MANLLKRRGVWYARVRLVRNGVKTEKQVPLRTESKVTARVRLEMVNRDAESIKKGLDISFPWLNNEGINKIVRLTIIDAVEKWLSQRESEGIRKSTIRRNRYSMKSFMSFIGASSLLSKVSTTMIDSYRDFCIQKGMKPDGININLRAIKTFFNWCYRRELINKAPFVDMVSTPKGLPRYLPDRMFNELIKLDWLSEKHRTAFLFLHSTGCRRSEPFLGELHGNWLLIGGDETKQRADKELCLSQINLDRLEMMRHHLEIFNGTLESWKSNLTKTFKKAIREIDGNETKYTLHDLRHTFAVRRYLQTRDIYRVKMEMGHLLVSTTEKYAKFSLRRLEMDFPSLVNSTKINEKRQNGTQKVVHASSKLPINATIQGVS</sequence>
<dbReference type="PANTHER" id="PTHR30349">
    <property type="entry name" value="PHAGE INTEGRASE-RELATED"/>
    <property type="match status" value="1"/>
</dbReference>
<keyword evidence="2" id="KW-0238">DNA-binding</keyword>
<dbReference type="SUPFAM" id="SSF56349">
    <property type="entry name" value="DNA breaking-rejoining enzymes"/>
    <property type="match status" value="1"/>
</dbReference>
<evidence type="ECO:0000256" key="2">
    <source>
        <dbReference type="ARBA" id="ARBA00023125"/>
    </source>
</evidence>
<reference evidence="6" key="1">
    <citation type="submission" date="2018-05" db="EMBL/GenBank/DDBJ databases">
        <authorList>
            <person name="Lanie J.A."/>
            <person name="Ng W.-L."/>
            <person name="Kazmierczak K.M."/>
            <person name="Andrzejewski T.M."/>
            <person name="Davidsen T.M."/>
            <person name="Wayne K.J."/>
            <person name="Tettelin H."/>
            <person name="Glass J.I."/>
            <person name="Rusch D."/>
            <person name="Podicherti R."/>
            <person name="Tsui H.-C.T."/>
            <person name="Winkler M.E."/>
        </authorList>
    </citation>
    <scope>NUCLEOTIDE SEQUENCE</scope>
</reference>
<dbReference type="InterPro" id="IPR044068">
    <property type="entry name" value="CB"/>
</dbReference>
<evidence type="ECO:0000259" key="5">
    <source>
        <dbReference type="PROSITE" id="PS51900"/>
    </source>
</evidence>
<dbReference type="InterPro" id="IPR025269">
    <property type="entry name" value="SAM-like_dom"/>
</dbReference>
<dbReference type="InterPro" id="IPR011010">
    <property type="entry name" value="DNA_brk_join_enz"/>
</dbReference>
<proteinExistence type="inferred from homology"/>
<accession>A0A381Z840</accession>
<dbReference type="Pfam" id="PF13102">
    <property type="entry name" value="Phage_int_SAM_5"/>
    <property type="match status" value="1"/>
</dbReference>
<dbReference type="InterPro" id="IPR002104">
    <property type="entry name" value="Integrase_catalytic"/>
</dbReference>
<dbReference type="CDD" id="cd00397">
    <property type="entry name" value="DNA_BRE_C"/>
    <property type="match status" value="1"/>
</dbReference>
<gene>
    <name evidence="6" type="ORF">METZ01_LOCUS138310</name>
</gene>
<evidence type="ECO:0000313" key="6">
    <source>
        <dbReference type="EMBL" id="SVA85456.1"/>
    </source>
</evidence>
<dbReference type="EMBL" id="UINC01020325">
    <property type="protein sequence ID" value="SVA85456.1"/>
    <property type="molecule type" value="Genomic_DNA"/>
</dbReference>
<feature type="domain" description="Tyr recombinase" evidence="4">
    <location>
        <begin position="172"/>
        <end position="341"/>
    </location>
</feature>
<evidence type="ECO:0008006" key="7">
    <source>
        <dbReference type="Google" id="ProtNLM"/>
    </source>
</evidence>
<feature type="domain" description="Core-binding (CB)" evidence="5">
    <location>
        <begin position="74"/>
        <end position="157"/>
    </location>
</feature>
<dbReference type="InterPro" id="IPR050090">
    <property type="entry name" value="Tyrosine_recombinase_XerCD"/>
</dbReference>
<dbReference type="InterPro" id="IPR013762">
    <property type="entry name" value="Integrase-like_cat_sf"/>
</dbReference>
<dbReference type="PROSITE" id="PS51898">
    <property type="entry name" value="TYR_RECOMBINASE"/>
    <property type="match status" value="1"/>
</dbReference>
<organism evidence="6">
    <name type="scientific">marine metagenome</name>
    <dbReference type="NCBI Taxonomy" id="408172"/>
    <lineage>
        <taxon>unclassified sequences</taxon>
        <taxon>metagenomes</taxon>
        <taxon>ecological metagenomes</taxon>
    </lineage>
</organism>
<evidence type="ECO:0000256" key="1">
    <source>
        <dbReference type="ARBA" id="ARBA00008857"/>
    </source>
</evidence>
<dbReference type="GO" id="GO:0015074">
    <property type="term" value="P:DNA integration"/>
    <property type="evidence" value="ECO:0007669"/>
    <property type="project" value="InterPro"/>
</dbReference>
<dbReference type="PANTHER" id="PTHR30349:SF64">
    <property type="entry name" value="PROPHAGE INTEGRASE INTD-RELATED"/>
    <property type="match status" value="1"/>
</dbReference>
<dbReference type="InterPro" id="IPR010998">
    <property type="entry name" value="Integrase_recombinase_N"/>
</dbReference>
<dbReference type="Gene3D" id="1.10.443.10">
    <property type="entry name" value="Intergrase catalytic core"/>
    <property type="match status" value="1"/>
</dbReference>